<accession>A0A139AB54</accession>
<dbReference type="Proteomes" id="UP000070544">
    <property type="component" value="Unassembled WGS sequence"/>
</dbReference>
<keyword evidence="2" id="KW-1133">Transmembrane helix</keyword>
<reference evidence="3 4" key="1">
    <citation type="journal article" date="2015" name="Genome Biol. Evol.">
        <title>Phylogenomic analyses indicate that early fungi evolved digesting cell walls of algal ancestors of land plants.</title>
        <authorList>
            <person name="Chang Y."/>
            <person name="Wang S."/>
            <person name="Sekimoto S."/>
            <person name="Aerts A.L."/>
            <person name="Choi C."/>
            <person name="Clum A."/>
            <person name="LaButti K.M."/>
            <person name="Lindquist E.A."/>
            <person name="Yee Ngan C."/>
            <person name="Ohm R.A."/>
            <person name="Salamov A.A."/>
            <person name="Grigoriev I.V."/>
            <person name="Spatafora J.W."/>
            <person name="Berbee M.L."/>
        </authorList>
    </citation>
    <scope>NUCLEOTIDE SEQUENCE [LARGE SCALE GENOMIC DNA]</scope>
    <source>
        <strain evidence="3 4">JEL478</strain>
    </source>
</reference>
<gene>
    <name evidence="3" type="ORF">M427DRAFT_365278</name>
</gene>
<organism evidence="3 4">
    <name type="scientific">Gonapodya prolifera (strain JEL478)</name>
    <name type="common">Monoblepharis prolifera</name>
    <dbReference type="NCBI Taxonomy" id="1344416"/>
    <lineage>
        <taxon>Eukaryota</taxon>
        <taxon>Fungi</taxon>
        <taxon>Fungi incertae sedis</taxon>
        <taxon>Chytridiomycota</taxon>
        <taxon>Chytridiomycota incertae sedis</taxon>
        <taxon>Monoblepharidomycetes</taxon>
        <taxon>Monoblepharidales</taxon>
        <taxon>Gonapodyaceae</taxon>
        <taxon>Gonapodya</taxon>
    </lineage>
</organism>
<keyword evidence="2" id="KW-0472">Membrane</keyword>
<dbReference type="EMBL" id="KQ965776">
    <property type="protein sequence ID" value="KXS13623.1"/>
    <property type="molecule type" value="Genomic_DNA"/>
</dbReference>
<evidence type="ECO:0000313" key="4">
    <source>
        <dbReference type="Proteomes" id="UP000070544"/>
    </source>
</evidence>
<feature type="compositionally biased region" description="Polar residues" evidence="1">
    <location>
        <begin position="15"/>
        <end position="25"/>
    </location>
</feature>
<dbReference type="AlphaFoldDB" id="A0A139AB54"/>
<feature type="region of interest" description="Disordered" evidence="1">
    <location>
        <begin position="1"/>
        <end position="32"/>
    </location>
</feature>
<feature type="transmembrane region" description="Helical" evidence="2">
    <location>
        <begin position="44"/>
        <end position="66"/>
    </location>
</feature>
<proteinExistence type="predicted"/>
<keyword evidence="2" id="KW-0812">Transmembrane</keyword>
<evidence type="ECO:0000256" key="2">
    <source>
        <dbReference type="SAM" id="Phobius"/>
    </source>
</evidence>
<evidence type="ECO:0000313" key="3">
    <source>
        <dbReference type="EMBL" id="KXS13623.1"/>
    </source>
</evidence>
<evidence type="ECO:0000256" key="1">
    <source>
        <dbReference type="SAM" id="MobiDB-lite"/>
    </source>
</evidence>
<protein>
    <submittedName>
        <fullName evidence="3">Uncharacterized protein</fullName>
    </submittedName>
</protein>
<sequence length="307" mass="32832">MSNGWASRRDDPSSPDAQSSVSQTAPKPKSAPEARTLGLQLRSIIILLVLFCTGLVAAITISVGVITNNTSISSSSDQAVKSVFALANSRQKDATKMIANAIDAYEYQMRLASQALAAVIETNALALSDQANLIPFINVTLWKFGLTSDVTSFGTNIFDSRTTIILGRNGIITGAGYSVGLILSSSNFTCARFCPVNTTNGMINFYGLDMPSLTLRPLILSIPPNVDPKMFAAMARDTSVVGDPNVFPDEILQFMYMPIFNPAGVQIGTSQIGFSVQKFCGVLDPSSIRRRPTLSSTCSVPRVKSSL</sequence>
<keyword evidence="4" id="KW-1185">Reference proteome</keyword>
<name>A0A139AB54_GONPJ</name>